<accession>A0A0K1Q1Z2</accession>
<dbReference type="CDD" id="cd14014">
    <property type="entry name" value="STKc_PknB_like"/>
    <property type="match status" value="1"/>
</dbReference>
<keyword evidence="2 5" id="KW-0547">Nucleotide-binding</keyword>
<dbReference type="Gene3D" id="3.30.200.20">
    <property type="entry name" value="Phosphorylase Kinase, domain 1"/>
    <property type="match status" value="1"/>
</dbReference>
<feature type="region of interest" description="Disordered" evidence="6">
    <location>
        <begin position="316"/>
        <end position="349"/>
    </location>
</feature>
<dbReference type="InterPro" id="IPR000719">
    <property type="entry name" value="Prot_kinase_dom"/>
</dbReference>
<proteinExistence type="predicted"/>
<dbReference type="InterPro" id="IPR011009">
    <property type="entry name" value="Kinase-like_dom_sf"/>
</dbReference>
<dbReference type="PANTHER" id="PTHR43289">
    <property type="entry name" value="MITOGEN-ACTIVATED PROTEIN KINASE KINASE KINASE 20-RELATED"/>
    <property type="match status" value="1"/>
</dbReference>
<dbReference type="STRING" id="1391654.AKJ09_06467"/>
<keyword evidence="4 5" id="KW-0067">ATP-binding</keyword>
<dbReference type="AlphaFoldDB" id="A0A0K1Q1Z2"/>
<feature type="domain" description="Protein kinase" evidence="7">
    <location>
        <begin position="23"/>
        <end position="301"/>
    </location>
</feature>
<keyword evidence="9" id="KW-1185">Reference proteome</keyword>
<evidence type="ECO:0000259" key="7">
    <source>
        <dbReference type="PROSITE" id="PS50011"/>
    </source>
</evidence>
<dbReference type="InterPro" id="IPR008271">
    <property type="entry name" value="Ser/Thr_kinase_AS"/>
</dbReference>
<name>A0A0K1Q1Z2_9BACT</name>
<organism evidence="8 9">
    <name type="scientific">Labilithrix luteola</name>
    <dbReference type="NCBI Taxonomy" id="1391654"/>
    <lineage>
        <taxon>Bacteria</taxon>
        <taxon>Pseudomonadati</taxon>
        <taxon>Myxococcota</taxon>
        <taxon>Polyangia</taxon>
        <taxon>Polyangiales</taxon>
        <taxon>Labilitrichaceae</taxon>
        <taxon>Labilithrix</taxon>
    </lineage>
</organism>
<evidence type="ECO:0000256" key="4">
    <source>
        <dbReference type="ARBA" id="ARBA00022840"/>
    </source>
</evidence>
<evidence type="ECO:0000256" key="2">
    <source>
        <dbReference type="ARBA" id="ARBA00022741"/>
    </source>
</evidence>
<dbReference type="PROSITE" id="PS00107">
    <property type="entry name" value="PROTEIN_KINASE_ATP"/>
    <property type="match status" value="1"/>
</dbReference>
<dbReference type="InterPro" id="IPR017441">
    <property type="entry name" value="Protein_kinase_ATP_BS"/>
</dbReference>
<dbReference type="SUPFAM" id="SSF56112">
    <property type="entry name" value="Protein kinase-like (PK-like)"/>
    <property type="match status" value="1"/>
</dbReference>
<protein>
    <submittedName>
        <fullName evidence="8">Serine/threonine protein kinase</fullName>
    </submittedName>
</protein>
<dbReference type="GO" id="GO:0005524">
    <property type="term" value="F:ATP binding"/>
    <property type="evidence" value="ECO:0007669"/>
    <property type="project" value="UniProtKB-UniRule"/>
</dbReference>
<dbReference type="EMBL" id="CP012333">
    <property type="protein sequence ID" value="AKU99803.1"/>
    <property type="molecule type" value="Genomic_DNA"/>
</dbReference>
<evidence type="ECO:0000256" key="3">
    <source>
        <dbReference type="ARBA" id="ARBA00022777"/>
    </source>
</evidence>
<dbReference type="GO" id="GO:0004674">
    <property type="term" value="F:protein serine/threonine kinase activity"/>
    <property type="evidence" value="ECO:0007669"/>
    <property type="project" value="UniProtKB-KW"/>
</dbReference>
<evidence type="ECO:0000256" key="1">
    <source>
        <dbReference type="ARBA" id="ARBA00022679"/>
    </source>
</evidence>
<gene>
    <name evidence="8" type="ORF">AKJ09_06467</name>
</gene>
<dbReference type="PROSITE" id="PS00108">
    <property type="entry name" value="PROTEIN_KINASE_ST"/>
    <property type="match status" value="1"/>
</dbReference>
<reference evidence="8 9" key="1">
    <citation type="submission" date="2015-08" db="EMBL/GenBank/DDBJ databases">
        <authorList>
            <person name="Babu N.S."/>
            <person name="Beckwith C.J."/>
            <person name="Beseler K.G."/>
            <person name="Brison A."/>
            <person name="Carone J.V."/>
            <person name="Caskin T.P."/>
            <person name="Diamond M."/>
            <person name="Durham M.E."/>
            <person name="Foxe J.M."/>
            <person name="Go M."/>
            <person name="Henderson B.A."/>
            <person name="Jones I.B."/>
            <person name="McGettigan J.A."/>
            <person name="Micheletti S.J."/>
            <person name="Nasrallah M.E."/>
            <person name="Ortiz D."/>
            <person name="Piller C.R."/>
            <person name="Privatt S.R."/>
            <person name="Schneider S.L."/>
            <person name="Sharp S."/>
            <person name="Smith T.C."/>
            <person name="Stanton J.D."/>
            <person name="Ullery H.E."/>
            <person name="Wilson R.J."/>
            <person name="Serrano M.G."/>
            <person name="Buck G."/>
            <person name="Lee V."/>
            <person name="Wang Y."/>
            <person name="Carvalho R."/>
            <person name="Voegtly L."/>
            <person name="Shi R."/>
            <person name="Duckworth R."/>
            <person name="Johnson A."/>
            <person name="Loviza R."/>
            <person name="Walstead R."/>
            <person name="Shah Z."/>
            <person name="Kiflezghi M."/>
            <person name="Wade K."/>
            <person name="Ball S.L."/>
            <person name="Bradley K.W."/>
            <person name="Asai D.J."/>
            <person name="Bowman C.A."/>
            <person name="Russell D.A."/>
            <person name="Pope W.H."/>
            <person name="Jacobs-Sera D."/>
            <person name="Hendrix R.W."/>
            <person name="Hatfull G.F."/>
        </authorList>
    </citation>
    <scope>NUCLEOTIDE SEQUENCE [LARGE SCALE GENOMIC DNA]</scope>
    <source>
        <strain evidence="8 9">DSM 27648</strain>
    </source>
</reference>
<dbReference type="Pfam" id="PF00069">
    <property type="entry name" value="Pkinase"/>
    <property type="match status" value="1"/>
</dbReference>
<dbReference type="KEGG" id="llu:AKJ09_06467"/>
<dbReference type="SMART" id="SM00220">
    <property type="entry name" value="S_TKc"/>
    <property type="match status" value="1"/>
</dbReference>
<dbReference type="PATRIC" id="fig|1391654.3.peg.6557"/>
<evidence type="ECO:0000313" key="8">
    <source>
        <dbReference type="EMBL" id="AKU99803.1"/>
    </source>
</evidence>
<evidence type="ECO:0000256" key="5">
    <source>
        <dbReference type="PROSITE-ProRule" id="PRU10141"/>
    </source>
</evidence>
<keyword evidence="1" id="KW-0808">Transferase</keyword>
<dbReference type="PROSITE" id="PS50011">
    <property type="entry name" value="PROTEIN_KINASE_DOM"/>
    <property type="match status" value="1"/>
</dbReference>
<dbReference type="Gene3D" id="1.10.510.10">
    <property type="entry name" value="Transferase(Phosphotransferase) domain 1"/>
    <property type="match status" value="1"/>
</dbReference>
<keyword evidence="8" id="KW-0723">Serine/threonine-protein kinase</keyword>
<feature type="binding site" evidence="5">
    <location>
        <position position="51"/>
    </location>
    <ligand>
        <name>ATP</name>
        <dbReference type="ChEBI" id="CHEBI:30616"/>
    </ligand>
</feature>
<evidence type="ECO:0000313" key="9">
    <source>
        <dbReference type="Proteomes" id="UP000064967"/>
    </source>
</evidence>
<dbReference type="PANTHER" id="PTHR43289:SF6">
    <property type="entry name" value="SERINE_THREONINE-PROTEIN KINASE NEKL-3"/>
    <property type="match status" value="1"/>
</dbReference>
<evidence type="ECO:0000256" key="6">
    <source>
        <dbReference type="SAM" id="MobiDB-lite"/>
    </source>
</evidence>
<sequence>MLASASMASEPGLTPGSIIGGVYKIRRLIGQGGMGEVYAAESRSGEKVALKVLHERAAQDPDLVARFNREASIAKEIQSPYVAAILGAGKEKDGRLWIAFERLVGEGLDERLRREQYLSFAEVAPIVEDALQGLNGAHSAHVVHRDIKPANLFIEKRKLTQEEIAGGEHEERTRILDFGVSKMKASAARRSEPSLTAFDATLGSFAYMAPEQVRGSARVDERADLYALGAVAFRALTGRLPFEGSNALTLIALKLDRDPPTLAHTTGDTWPAAIEKFLSKIMAREREKRFGSATDALEQWRKVCRVMGNTRRQKPVIAPSPYESMDDRTEVTAGTFSDPGSGALGRRRR</sequence>
<dbReference type="Proteomes" id="UP000064967">
    <property type="component" value="Chromosome"/>
</dbReference>
<keyword evidence="3 8" id="KW-0418">Kinase</keyword>